<evidence type="ECO:0000313" key="2">
    <source>
        <dbReference type="EMBL" id="PWA22456.1"/>
    </source>
</evidence>
<evidence type="ECO:0000256" key="1">
    <source>
        <dbReference type="SAM" id="Phobius"/>
    </source>
</evidence>
<feature type="transmembrane region" description="Helical" evidence="1">
    <location>
        <begin position="66"/>
        <end position="90"/>
    </location>
</feature>
<keyword evidence="1" id="KW-0472">Membrane</keyword>
<reference evidence="2 3" key="1">
    <citation type="journal article" date="2018" name="G3 (Bethesda)">
        <title>A High-Quality Reference Genome for the Invasive Mosquitofish Gambusia affinis Using a Chicago Library.</title>
        <authorList>
            <person name="Hoffberg S.L."/>
            <person name="Troendle N.J."/>
            <person name="Glenn T.C."/>
            <person name="Mahmud O."/>
            <person name="Louha S."/>
            <person name="Chalopin D."/>
            <person name="Bennetzen J.L."/>
            <person name="Mauricio R."/>
        </authorList>
    </citation>
    <scope>NUCLEOTIDE SEQUENCE [LARGE SCALE GENOMIC DNA]</scope>
    <source>
        <strain evidence="2">NE01/NJP1002.9</strain>
        <tissue evidence="2">Muscle</tissue>
    </source>
</reference>
<keyword evidence="1" id="KW-1133">Transmembrane helix</keyword>
<dbReference type="Proteomes" id="UP000250572">
    <property type="component" value="Unassembled WGS sequence"/>
</dbReference>
<accession>A0A315VG97</accession>
<gene>
    <name evidence="2" type="ORF">CCH79_00015395</name>
</gene>
<proteinExistence type="predicted"/>
<dbReference type="PANTHER" id="PTHR47027">
    <property type="entry name" value="REVERSE TRANSCRIPTASE DOMAIN-CONTAINING PROTEIN"/>
    <property type="match status" value="1"/>
</dbReference>
<feature type="transmembrane region" description="Helical" evidence="1">
    <location>
        <begin position="161"/>
        <end position="182"/>
    </location>
</feature>
<protein>
    <submittedName>
        <fullName evidence="2">Uncharacterized protein</fullName>
    </submittedName>
</protein>
<organism evidence="2 3">
    <name type="scientific">Gambusia affinis</name>
    <name type="common">Western mosquitofish</name>
    <name type="synonym">Heterandria affinis</name>
    <dbReference type="NCBI Taxonomy" id="33528"/>
    <lineage>
        <taxon>Eukaryota</taxon>
        <taxon>Metazoa</taxon>
        <taxon>Chordata</taxon>
        <taxon>Craniata</taxon>
        <taxon>Vertebrata</taxon>
        <taxon>Euteleostomi</taxon>
        <taxon>Actinopterygii</taxon>
        <taxon>Neopterygii</taxon>
        <taxon>Teleostei</taxon>
        <taxon>Neoteleostei</taxon>
        <taxon>Acanthomorphata</taxon>
        <taxon>Ovalentaria</taxon>
        <taxon>Atherinomorphae</taxon>
        <taxon>Cyprinodontiformes</taxon>
        <taxon>Poeciliidae</taxon>
        <taxon>Poeciliinae</taxon>
        <taxon>Gambusia</taxon>
    </lineage>
</organism>
<evidence type="ECO:0000313" key="3">
    <source>
        <dbReference type="Proteomes" id="UP000250572"/>
    </source>
</evidence>
<dbReference type="PANTHER" id="PTHR47027:SF30">
    <property type="entry name" value="THAP-TYPE DOMAIN-CONTAINING PROTEIN"/>
    <property type="match status" value="1"/>
</dbReference>
<keyword evidence="3" id="KW-1185">Reference proteome</keyword>
<dbReference type="EMBL" id="NHOQ01001719">
    <property type="protein sequence ID" value="PWA22456.1"/>
    <property type="molecule type" value="Genomic_DNA"/>
</dbReference>
<keyword evidence="1" id="KW-0812">Transmembrane</keyword>
<sequence>MLAPKLSSSSSASGLLTNRIVNPLGSIGQKEVIQILFLHSIGRILFVDSFTTRLTSGLQGAESSQIQISVVAAVSILILVCLLKVVMCASKSEAMVLSRKKLECLLWKPQLEEFKYLGILFTNEGRRKQEINRWIGAASAVKWALYRTAMVKRELSQKAKLSIYCLIYVPILICGHDVWVMIEKTRSRIQAAKMGFLLRVSPLEIGVELLLLHIKRSQLRWLRHLVRMPPGHLLGEVFRARPTGRRHWGRPRTHWRDYVSQLAWEKLGIPLEELEQMAGEREFWASLYRLLSP</sequence>
<name>A0A315VG97_GAMAF</name>
<comment type="caution">
    <text evidence="2">The sequence shown here is derived from an EMBL/GenBank/DDBJ whole genome shotgun (WGS) entry which is preliminary data.</text>
</comment>
<dbReference type="AlphaFoldDB" id="A0A315VG97"/>